<dbReference type="GO" id="GO:0016491">
    <property type="term" value="F:oxidoreductase activity"/>
    <property type="evidence" value="ECO:0007669"/>
    <property type="project" value="UniProtKB-KW"/>
</dbReference>
<dbReference type="InterPro" id="IPR002347">
    <property type="entry name" value="SDR_fam"/>
</dbReference>
<dbReference type="Pfam" id="PF13561">
    <property type="entry name" value="adh_short_C2"/>
    <property type="match status" value="1"/>
</dbReference>
<sequence length="264" mass="28086">MTDHVDTIQDRKLALLTGAAGEVGRAAATRFAEAGWSVLMCDRVPEVEHLAAKLATESGRPCFGVTADLTTDDGIDAVIAAAAATGIPLGFLGLIAAINHRAISIEAMDMAVWDRVQNINVRANVHLISRALPLLRKAKDPSIVLVSSFWGREGHAFFSAYCASKAAMISLTQSIAAELAPDIRVNGVAPGNINTPMHFDALAMEAKARGISEEEMRASEWSKIPMRRPAETAEIAAAIHFLSTKDAGYFIGATLDVNGGCRFT</sequence>
<dbReference type="KEGG" id="lck:HN018_04230"/>
<dbReference type="RefSeq" id="WP_171837471.1">
    <property type="nucleotide sequence ID" value="NZ_CP053708.1"/>
</dbReference>
<dbReference type="CDD" id="cd05233">
    <property type="entry name" value="SDR_c"/>
    <property type="match status" value="1"/>
</dbReference>
<dbReference type="AlphaFoldDB" id="A0A6M8HLX7"/>
<keyword evidence="4" id="KW-1185">Reference proteome</keyword>
<dbReference type="InterPro" id="IPR020904">
    <property type="entry name" value="Sc_DH/Rdtase_CS"/>
</dbReference>
<dbReference type="PANTHER" id="PTHR43639">
    <property type="entry name" value="OXIDOREDUCTASE, SHORT-CHAIN DEHYDROGENASE/REDUCTASE FAMILY (AFU_ORTHOLOGUE AFUA_5G02870)"/>
    <property type="match status" value="1"/>
</dbReference>
<comment type="similarity">
    <text evidence="1">Belongs to the short-chain dehydrogenases/reductases (SDR) family.</text>
</comment>
<dbReference type="PANTHER" id="PTHR43639:SF9">
    <property type="entry name" value="BLL5898 PROTEIN"/>
    <property type="match status" value="1"/>
</dbReference>
<organism evidence="3 4">
    <name type="scientific">Lichenicola cladoniae</name>
    <dbReference type="NCBI Taxonomy" id="1484109"/>
    <lineage>
        <taxon>Bacteria</taxon>
        <taxon>Pseudomonadati</taxon>
        <taxon>Pseudomonadota</taxon>
        <taxon>Alphaproteobacteria</taxon>
        <taxon>Acetobacterales</taxon>
        <taxon>Acetobacteraceae</taxon>
        <taxon>Lichenicola</taxon>
    </lineage>
</organism>
<proteinExistence type="inferred from homology"/>
<reference evidence="3 4" key="1">
    <citation type="journal article" date="2014" name="World J. Microbiol. Biotechnol.">
        <title>Biodiversity and physiological characteristics of Antarctic and Arctic lichens-associated bacteria.</title>
        <authorList>
            <person name="Lee Y.M."/>
            <person name="Kim E.H."/>
            <person name="Lee H.K."/>
            <person name="Hong S.G."/>
        </authorList>
    </citation>
    <scope>NUCLEOTIDE SEQUENCE [LARGE SCALE GENOMIC DNA]</scope>
    <source>
        <strain evidence="3 4">PAMC 26569</strain>
    </source>
</reference>
<keyword evidence="2" id="KW-0560">Oxidoreductase</keyword>
<gene>
    <name evidence="3" type="ORF">HN018_04230</name>
</gene>
<protein>
    <submittedName>
        <fullName evidence="3">SDR family oxidoreductase</fullName>
    </submittedName>
</protein>
<evidence type="ECO:0000313" key="4">
    <source>
        <dbReference type="Proteomes" id="UP000500767"/>
    </source>
</evidence>
<dbReference type="Proteomes" id="UP000500767">
    <property type="component" value="Chromosome"/>
</dbReference>
<dbReference type="PROSITE" id="PS00061">
    <property type="entry name" value="ADH_SHORT"/>
    <property type="match status" value="1"/>
</dbReference>
<name>A0A6M8HLX7_9PROT</name>
<evidence type="ECO:0000256" key="2">
    <source>
        <dbReference type="ARBA" id="ARBA00023002"/>
    </source>
</evidence>
<dbReference type="Gene3D" id="3.40.50.720">
    <property type="entry name" value="NAD(P)-binding Rossmann-like Domain"/>
    <property type="match status" value="1"/>
</dbReference>
<dbReference type="InterPro" id="IPR036291">
    <property type="entry name" value="NAD(P)-bd_dom_sf"/>
</dbReference>
<dbReference type="SUPFAM" id="SSF51735">
    <property type="entry name" value="NAD(P)-binding Rossmann-fold domains"/>
    <property type="match status" value="1"/>
</dbReference>
<dbReference type="EMBL" id="CP053708">
    <property type="protein sequence ID" value="QKE89345.1"/>
    <property type="molecule type" value="Genomic_DNA"/>
</dbReference>
<dbReference type="PRINTS" id="PR00081">
    <property type="entry name" value="GDHRDH"/>
</dbReference>
<dbReference type="FunFam" id="3.40.50.720:FF:000084">
    <property type="entry name" value="Short-chain dehydrogenase reductase"/>
    <property type="match status" value="1"/>
</dbReference>
<accession>A0A6M8HLX7</accession>
<evidence type="ECO:0000313" key="3">
    <source>
        <dbReference type="EMBL" id="QKE89345.1"/>
    </source>
</evidence>
<evidence type="ECO:0000256" key="1">
    <source>
        <dbReference type="ARBA" id="ARBA00006484"/>
    </source>
</evidence>